<evidence type="ECO:0000313" key="1">
    <source>
        <dbReference type="EMBL" id="SDE26623.1"/>
    </source>
</evidence>
<reference evidence="2" key="1">
    <citation type="submission" date="2016-10" db="EMBL/GenBank/DDBJ databases">
        <authorList>
            <person name="Varghese N."/>
            <person name="Submissions S."/>
        </authorList>
    </citation>
    <scope>NUCLEOTIDE SEQUENCE [LARGE SCALE GENOMIC DNA]</scope>
    <source>
        <strain evidence="2">DSM 18609</strain>
    </source>
</reference>
<keyword evidence="2" id="KW-1185">Reference proteome</keyword>
<dbReference type="AlphaFoldDB" id="A0A1G7BI16"/>
<name>A0A1G7BI16_9SPHI</name>
<evidence type="ECO:0008006" key="3">
    <source>
        <dbReference type="Google" id="ProtNLM"/>
    </source>
</evidence>
<dbReference type="Proteomes" id="UP000199455">
    <property type="component" value="Unassembled WGS sequence"/>
</dbReference>
<sequence length="75" mass="8717">MATILESEMLNYFTQLDDAEKTSVVKMLKAFIKGKKENPKQSLEQYNSELLSAENEFKNGNYISHDELLNEIKSW</sequence>
<dbReference type="EMBL" id="FMZH01000015">
    <property type="protein sequence ID" value="SDE26623.1"/>
    <property type="molecule type" value="Genomic_DNA"/>
</dbReference>
<evidence type="ECO:0000313" key="2">
    <source>
        <dbReference type="Proteomes" id="UP000199455"/>
    </source>
</evidence>
<protein>
    <recommendedName>
        <fullName evidence="3">Addiction module component</fullName>
    </recommendedName>
</protein>
<organism evidence="1 2">
    <name type="scientific">Pedobacter soli</name>
    <dbReference type="NCBI Taxonomy" id="390242"/>
    <lineage>
        <taxon>Bacteria</taxon>
        <taxon>Pseudomonadati</taxon>
        <taxon>Bacteroidota</taxon>
        <taxon>Sphingobacteriia</taxon>
        <taxon>Sphingobacteriales</taxon>
        <taxon>Sphingobacteriaceae</taxon>
        <taxon>Pedobacter</taxon>
    </lineage>
</organism>
<gene>
    <name evidence="1" type="ORF">SAMN04488024_11550</name>
</gene>
<dbReference type="RefSeq" id="WP_143009650.1">
    <property type="nucleotide sequence ID" value="NZ_FMZH01000015.1"/>
</dbReference>
<accession>A0A1G7BI16</accession>
<proteinExistence type="predicted"/>
<dbReference type="STRING" id="390242.SAMN04488024_11550"/>